<evidence type="ECO:0000256" key="2">
    <source>
        <dbReference type="ARBA" id="ARBA00023002"/>
    </source>
</evidence>
<dbReference type="Gene3D" id="3.40.50.10860">
    <property type="entry name" value="Leucine Dehydrogenase, chain A, domain 1"/>
    <property type="match status" value="1"/>
</dbReference>
<dbReference type="PANTHER" id="PTHR11606">
    <property type="entry name" value="GLUTAMATE DEHYDROGENASE"/>
    <property type="match status" value="1"/>
</dbReference>
<feature type="region of interest" description="Disordered" evidence="8">
    <location>
        <begin position="36"/>
        <end position="71"/>
    </location>
</feature>
<dbReference type="SMART" id="SM00839">
    <property type="entry name" value="ELFV_dehydrog"/>
    <property type="match status" value="1"/>
</dbReference>
<dbReference type="PANTHER" id="PTHR11606:SF13">
    <property type="entry name" value="GLUTAMATE DEHYDROGENASE 1, MITOCHONDRIAL"/>
    <property type="match status" value="1"/>
</dbReference>
<protein>
    <recommendedName>
        <fullName evidence="3">Glutamate dehydrogenase</fullName>
    </recommendedName>
</protein>
<evidence type="ECO:0000256" key="4">
    <source>
        <dbReference type="PIRSR" id="PIRSR000185-1"/>
    </source>
</evidence>
<dbReference type="PRINTS" id="PR00082">
    <property type="entry name" value="GLFDHDRGNASE"/>
</dbReference>
<dbReference type="GO" id="GO:0000166">
    <property type="term" value="F:nucleotide binding"/>
    <property type="evidence" value="ECO:0007669"/>
    <property type="project" value="UniProtKB-KW"/>
</dbReference>
<dbReference type="Gene3D" id="3.40.50.720">
    <property type="entry name" value="NAD(P)-binding Rossmann-like Domain"/>
    <property type="match status" value="1"/>
</dbReference>
<dbReference type="PIRSF" id="PIRSF000185">
    <property type="entry name" value="Glu_DH"/>
    <property type="match status" value="1"/>
</dbReference>
<feature type="binding site" evidence="5">
    <location>
        <position position="142"/>
    </location>
    <ligand>
        <name>substrate</name>
    </ligand>
</feature>
<evidence type="ECO:0000256" key="3">
    <source>
        <dbReference type="PIRNR" id="PIRNR000185"/>
    </source>
</evidence>
<dbReference type="Pfam" id="PF00208">
    <property type="entry name" value="ELFV_dehydrog"/>
    <property type="match status" value="1"/>
</dbReference>
<dbReference type="InterPro" id="IPR046346">
    <property type="entry name" value="Aminoacid_DH-like_N_sf"/>
</dbReference>
<evidence type="ECO:0000256" key="7">
    <source>
        <dbReference type="RuleBase" id="RU004417"/>
    </source>
</evidence>
<dbReference type="Proteomes" id="UP000034617">
    <property type="component" value="Unassembled WGS sequence"/>
</dbReference>
<feature type="domain" description="Glutamate/phenylalanine/leucine/valine/L-tryptophan dehydrogenase C-terminal" evidence="9">
    <location>
        <begin position="244"/>
        <end position="486"/>
    </location>
</feature>
<comment type="similarity">
    <text evidence="1 3 7">Belongs to the Glu/Leu/Phe/Val dehydrogenases family.</text>
</comment>
<evidence type="ECO:0000313" key="11">
    <source>
        <dbReference type="Proteomes" id="UP000034617"/>
    </source>
</evidence>
<comment type="caution">
    <text evidence="10">The sequence shown here is derived from an EMBL/GenBank/DDBJ whole genome shotgun (WGS) entry which is preliminary data.</text>
</comment>
<dbReference type="AlphaFoldDB" id="A0A0G1JRQ4"/>
<dbReference type="InterPro" id="IPR006096">
    <property type="entry name" value="Glu/Leu/Phe/Val/Trp_DH_C"/>
</dbReference>
<feature type="binding site" evidence="5">
    <location>
        <position position="251"/>
    </location>
    <ligand>
        <name>NAD(+)</name>
        <dbReference type="ChEBI" id="CHEBI:57540"/>
    </ligand>
</feature>
<organism evidence="10 11">
    <name type="scientific">Candidatus Gottesmanbacteria bacterium GW2011_GWB1_44_11c</name>
    <dbReference type="NCBI Taxonomy" id="1618447"/>
    <lineage>
        <taxon>Bacteria</taxon>
        <taxon>Candidatus Gottesmaniibacteriota</taxon>
    </lineage>
</organism>
<feature type="active site" description="Proton donor" evidence="4">
    <location>
        <position position="154"/>
    </location>
</feature>
<dbReference type="CDD" id="cd01076">
    <property type="entry name" value="NAD_bind_1_Glu_DH"/>
    <property type="match status" value="1"/>
</dbReference>
<keyword evidence="5" id="KW-0520">NAD</keyword>
<keyword evidence="2 3" id="KW-0560">Oxidoreductase</keyword>
<evidence type="ECO:0000256" key="8">
    <source>
        <dbReference type="SAM" id="MobiDB-lite"/>
    </source>
</evidence>
<dbReference type="InterPro" id="IPR006095">
    <property type="entry name" value="Glu/Leu/Phe/Val/Trp_DH"/>
</dbReference>
<dbReference type="Pfam" id="PF02812">
    <property type="entry name" value="ELFV_dehydrog_N"/>
    <property type="match status" value="1"/>
</dbReference>
<gene>
    <name evidence="10" type="ORF">UW22_C0013G0016</name>
</gene>
<evidence type="ECO:0000256" key="6">
    <source>
        <dbReference type="PIRSR" id="PIRSR000185-3"/>
    </source>
</evidence>
<evidence type="ECO:0000259" key="9">
    <source>
        <dbReference type="SMART" id="SM00839"/>
    </source>
</evidence>
<feature type="site" description="Important for catalysis" evidence="6">
    <location>
        <position position="194"/>
    </location>
</feature>
<dbReference type="GO" id="GO:0006538">
    <property type="term" value="P:L-glutamate catabolic process"/>
    <property type="evidence" value="ECO:0007669"/>
    <property type="project" value="TreeGrafter"/>
</dbReference>
<dbReference type="InterPro" id="IPR033524">
    <property type="entry name" value="Glu/Leu/Phe/Val_DH_AS"/>
</dbReference>
<dbReference type="EMBL" id="LCHM01000013">
    <property type="protein sequence ID" value="KKT38129.1"/>
    <property type="molecule type" value="Genomic_DNA"/>
</dbReference>
<feature type="binding site" evidence="5">
    <location>
        <position position="290"/>
    </location>
    <ligand>
        <name>NAD(+)</name>
        <dbReference type="ChEBI" id="CHEBI:57540"/>
    </ligand>
</feature>
<evidence type="ECO:0000256" key="5">
    <source>
        <dbReference type="PIRSR" id="PIRSR000185-2"/>
    </source>
</evidence>
<dbReference type="SUPFAM" id="SSF53223">
    <property type="entry name" value="Aminoacid dehydrogenase-like, N-terminal domain"/>
    <property type="match status" value="1"/>
</dbReference>
<feature type="binding site" evidence="5">
    <location>
        <position position="118"/>
    </location>
    <ligand>
        <name>substrate</name>
    </ligand>
</feature>
<evidence type="ECO:0000256" key="1">
    <source>
        <dbReference type="ARBA" id="ARBA00006382"/>
    </source>
</evidence>
<reference evidence="10 11" key="1">
    <citation type="journal article" date="2015" name="Nature">
        <title>rRNA introns, odd ribosomes, and small enigmatic genomes across a large radiation of phyla.</title>
        <authorList>
            <person name="Brown C.T."/>
            <person name="Hug L.A."/>
            <person name="Thomas B.C."/>
            <person name="Sharon I."/>
            <person name="Castelle C.J."/>
            <person name="Singh A."/>
            <person name="Wilkins M.J."/>
            <person name="Williams K.H."/>
            <person name="Banfield J.F."/>
        </authorList>
    </citation>
    <scope>NUCLEOTIDE SEQUENCE [LARGE SCALE GENOMIC DNA]</scope>
</reference>
<dbReference type="GO" id="GO:0004352">
    <property type="term" value="F:glutamate dehydrogenase (NAD+) activity"/>
    <property type="evidence" value="ECO:0007669"/>
    <property type="project" value="TreeGrafter"/>
</dbReference>
<accession>A0A0G1JRQ4</accession>
<dbReference type="PROSITE" id="PS00074">
    <property type="entry name" value="GLFV_DEHYDROGENASE"/>
    <property type="match status" value="1"/>
</dbReference>
<feature type="binding site" evidence="5">
    <location>
        <position position="427"/>
    </location>
    <ligand>
        <name>substrate</name>
    </ligand>
</feature>
<dbReference type="InterPro" id="IPR036291">
    <property type="entry name" value="NAD(P)-bd_dom_sf"/>
</dbReference>
<keyword evidence="5" id="KW-0547">Nucleotide-binding</keyword>
<proteinExistence type="inferred from homology"/>
<dbReference type="PATRIC" id="fig|1618447.3.peg.492"/>
<sequence length="489" mass="53785">MSFEGRNGSIKIHYSMRSSGIINNPFTNATTQLRKAGKIVRDKDTKTPASRPLRRGEASRGANASRGGQRETIDSSLKLLEQSQRIISVTIPVEMDNGYVRIFQGYRVQHNNFLGPYKGGIRFHPHVSLDEVKALSFWMMIKCAVADLPMGGGKGGVIVDPKTLSEGELERLSRGYVRAIADCIGPDKDVPAPDVNTNGIIMGWMVDEYIRIQNSEFRIQNEKEKKKEYLSSTFTGKLIKDGGSEGRDEATGLGGLYVLRAILAKQQFRIQNSEFRMKKPLTVAVQGFGNVGYNIAKFLHDNNFTIIAVSDSKGGVYVPEGLDPVQTLACKKKTGNLAGCYCKGSVCDVRYGKPITNEALLELPVDILVPSALESVITKDNAQKIKAKIILEMANGPTTPEADEILFARGIPVIPDILSNSGGVTVSCFEWEQNRKGEHWSKEKVNGKLKMKMEKATSDVLDTSQKLGTSLRTAAFVVALQRILKKIQV</sequence>
<name>A0A0G1JRQ4_9BACT</name>
<dbReference type="InterPro" id="IPR014362">
    <property type="entry name" value="Glu_DH"/>
</dbReference>
<dbReference type="InterPro" id="IPR033922">
    <property type="entry name" value="NAD_bind_Glu_DH"/>
</dbReference>
<dbReference type="SUPFAM" id="SSF51735">
    <property type="entry name" value="NAD(P)-binding Rossmann-fold domains"/>
    <property type="match status" value="1"/>
</dbReference>
<evidence type="ECO:0000313" key="10">
    <source>
        <dbReference type="EMBL" id="KKT38129.1"/>
    </source>
</evidence>
<dbReference type="InterPro" id="IPR006097">
    <property type="entry name" value="Glu/Leu/Phe/Val/Trp_DH_dimer"/>
</dbReference>